<accession>A0A6N3CXX1</accession>
<organism evidence="1">
    <name type="scientific">Paraprevotella clara</name>
    <dbReference type="NCBI Taxonomy" id="454154"/>
    <lineage>
        <taxon>Bacteria</taxon>
        <taxon>Pseudomonadati</taxon>
        <taxon>Bacteroidota</taxon>
        <taxon>Bacteroidia</taxon>
        <taxon>Bacteroidales</taxon>
        <taxon>Prevotellaceae</taxon>
        <taxon>Paraprevotella</taxon>
    </lineage>
</organism>
<protein>
    <submittedName>
        <fullName evidence="1">Uncharacterized protein</fullName>
    </submittedName>
</protein>
<dbReference type="AlphaFoldDB" id="A0A6N3CXX1"/>
<dbReference type="EMBL" id="CACRUT010000015">
    <property type="protein sequence ID" value="VYU18417.1"/>
    <property type="molecule type" value="Genomic_DNA"/>
</dbReference>
<gene>
    <name evidence="1" type="ORF">PCLFYP37_02131</name>
</gene>
<reference evidence="1" key="1">
    <citation type="submission" date="2019-11" db="EMBL/GenBank/DDBJ databases">
        <authorList>
            <person name="Feng L."/>
        </authorList>
    </citation>
    <scope>NUCLEOTIDE SEQUENCE</scope>
    <source>
        <strain evidence="1">PclaraLFYP37</strain>
    </source>
</reference>
<name>A0A6N3CXX1_9BACT</name>
<sequence length="115" mass="12964">MGCYGNSGTRTATLIFTAKALHQEYPNAVFGGSTKAYDAKGKLYDKCQKAGYNITLPSGIAVRYGIEGIKNVSPELKQFEIIRLSWYLDSENHFIKDNPLEFRNVPIQWDVDPEE</sequence>
<proteinExistence type="predicted"/>
<evidence type="ECO:0000313" key="1">
    <source>
        <dbReference type="EMBL" id="VYU18417.1"/>
    </source>
</evidence>
<dbReference type="RefSeq" id="WP_412442608.1">
    <property type="nucleotide sequence ID" value="NZ_CACRUT010000015.1"/>
</dbReference>